<name>A0A9D4DPB8_DREPO</name>
<keyword evidence="3" id="KW-1185">Reference proteome</keyword>
<proteinExistence type="predicted"/>
<protein>
    <submittedName>
        <fullName evidence="2">Uncharacterized protein</fullName>
    </submittedName>
</protein>
<evidence type="ECO:0000313" key="2">
    <source>
        <dbReference type="EMBL" id="KAH3752613.1"/>
    </source>
</evidence>
<dbReference type="AlphaFoldDB" id="A0A9D4DPB8"/>
<dbReference type="Proteomes" id="UP000828390">
    <property type="component" value="Unassembled WGS sequence"/>
</dbReference>
<evidence type="ECO:0000256" key="1">
    <source>
        <dbReference type="SAM" id="SignalP"/>
    </source>
</evidence>
<evidence type="ECO:0000313" key="3">
    <source>
        <dbReference type="Proteomes" id="UP000828390"/>
    </source>
</evidence>
<feature type="signal peptide" evidence="1">
    <location>
        <begin position="1"/>
        <end position="26"/>
    </location>
</feature>
<keyword evidence="1" id="KW-0732">Signal</keyword>
<sequence>MVGNNAAIALVAIATCVVFHLDRVGASCCHDDEFINKCRNHADAINSSTDATVVCRHLQDLFNCVTETTPECIEQAVLKFTITLHDQIRCHPSHEDYQRYQEVQVRACASLEEANGKQQVLAMNGSHGDHVAHNSHTVVYNTSDDHTNGSVSLQSANGSDKRGTSIFPAMAILLTTLFGIERLIL</sequence>
<accession>A0A9D4DPB8</accession>
<gene>
    <name evidence="2" type="ORF">DPMN_187234</name>
</gene>
<feature type="chain" id="PRO_5039612354" evidence="1">
    <location>
        <begin position="27"/>
        <end position="185"/>
    </location>
</feature>
<dbReference type="EMBL" id="JAIWYP010000010">
    <property type="protein sequence ID" value="KAH3752613.1"/>
    <property type="molecule type" value="Genomic_DNA"/>
</dbReference>
<reference evidence="2" key="2">
    <citation type="submission" date="2020-11" db="EMBL/GenBank/DDBJ databases">
        <authorList>
            <person name="McCartney M.A."/>
            <person name="Auch B."/>
            <person name="Kono T."/>
            <person name="Mallez S."/>
            <person name="Becker A."/>
            <person name="Gohl D.M."/>
            <person name="Silverstein K.A.T."/>
            <person name="Koren S."/>
            <person name="Bechman K.B."/>
            <person name="Herman A."/>
            <person name="Abrahante J.E."/>
            <person name="Garbe J."/>
        </authorList>
    </citation>
    <scope>NUCLEOTIDE SEQUENCE</scope>
    <source>
        <strain evidence="2">Duluth1</strain>
        <tissue evidence="2">Whole animal</tissue>
    </source>
</reference>
<organism evidence="2 3">
    <name type="scientific">Dreissena polymorpha</name>
    <name type="common">Zebra mussel</name>
    <name type="synonym">Mytilus polymorpha</name>
    <dbReference type="NCBI Taxonomy" id="45954"/>
    <lineage>
        <taxon>Eukaryota</taxon>
        <taxon>Metazoa</taxon>
        <taxon>Spiralia</taxon>
        <taxon>Lophotrochozoa</taxon>
        <taxon>Mollusca</taxon>
        <taxon>Bivalvia</taxon>
        <taxon>Autobranchia</taxon>
        <taxon>Heteroconchia</taxon>
        <taxon>Euheterodonta</taxon>
        <taxon>Imparidentia</taxon>
        <taxon>Neoheterodontei</taxon>
        <taxon>Myida</taxon>
        <taxon>Dreissenoidea</taxon>
        <taxon>Dreissenidae</taxon>
        <taxon>Dreissena</taxon>
    </lineage>
</organism>
<comment type="caution">
    <text evidence="2">The sequence shown here is derived from an EMBL/GenBank/DDBJ whole genome shotgun (WGS) entry which is preliminary data.</text>
</comment>
<reference evidence="2" key="1">
    <citation type="journal article" date="2019" name="bioRxiv">
        <title>The Genome of the Zebra Mussel, Dreissena polymorpha: A Resource for Invasive Species Research.</title>
        <authorList>
            <person name="McCartney M.A."/>
            <person name="Auch B."/>
            <person name="Kono T."/>
            <person name="Mallez S."/>
            <person name="Zhang Y."/>
            <person name="Obille A."/>
            <person name="Becker A."/>
            <person name="Abrahante J.E."/>
            <person name="Garbe J."/>
            <person name="Badalamenti J.P."/>
            <person name="Herman A."/>
            <person name="Mangelson H."/>
            <person name="Liachko I."/>
            <person name="Sullivan S."/>
            <person name="Sone E.D."/>
            <person name="Koren S."/>
            <person name="Silverstein K.A.T."/>
            <person name="Beckman K.B."/>
            <person name="Gohl D.M."/>
        </authorList>
    </citation>
    <scope>NUCLEOTIDE SEQUENCE</scope>
    <source>
        <strain evidence="2">Duluth1</strain>
        <tissue evidence="2">Whole animal</tissue>
    </source>
</reference>